<feature type="non-terminal residue" evidence="1">
    <location>
        <position position="74"/>
    </location>
</feature>
<gene>
    <name evidence="1" type="ORF">GcM3_081030</name>
</gene>
<accession>A0A420INA7</accession>
<dbReference type="Proteomes" id="UP000283383">
    <property type="component" value="Unassembled WGS sequence"/>
</dbReference>
<protein>
    <submittedName>
        <fullName evidence="1">Uncharacterized protein</fullName>
    </submittedName>
</protein>
<reference evidence="1 2" key="1">
    <citation type="journal article" date="2018" name="BMC Genomics">
        <title>Comparative genome analyses reveal sequence features reflecting distinct modes of host-adaptation between dicot and monocot powdery mildew.</title>
        <authorList>
            <person name="Wu Y."/>
            <person name="Ma X."/>
            <person name="Pan Z."/>
            <person name="Kale S.D."/>
            <person name="Song Y."/>
            <person name="King H."/>
            <person name="Zhang Q."/>
            <person name="Presley C."/>
            <person name="Deng X."/>
            <person name="Wei C.I."/>
            <person name="Xiao S."/>
        </authorList>
    </citation>
    <scope>NUCLEOTIDE SEQUENCE [LARGE SCALE GENOMIC DNA]</scope>
    <source>
        <strain evidence="1">UMSG3</strain>
    </source>
</reference>
<evidence type="ECO:0000313" key="2">
    <source>
        <dbReference type="Proteomes" id="UP000283383"/>
    </source>
</evidence>
<evidence type="ECO:0000313" key="1">
    <source>
        <dbReference type="EMBL" id="RKF76013.1"/>
    </source>
</evidence>
<dbReference type="EMBL" id="MCBQ01008159">
    <property type="protein sequence ID" value="RKF76013.1"/>
    <property type="molecule type" value="Genomic_DNA"/>
</dbReference>
<comment type="caution">
    <text evidence="1">The sequence shown here is derived from an EMBL/GenBank/DDBJ whole genome shotgun (WGS) entry which is preliminary data.</text>
</comment>
<keyword evidence="2" id="KW-1185">Reference proteome</keyword>
<name>A0A420INA7_9PEZI</name>
<dbReference type="AlphaFoldDB" id="A0A420INA7"/>
<proteinExistence type="predicted"/>
<organism evidence="1 2">
    <name type="scientific">Golovinomyces cichoracearum</name>
    <dbReference type="NCBI Taxonomy" id="62708"/>
    <lineage>
        <taxon>Eukaryota</taxon>
        <taxon>Fungi</taxon>
        <taxon>Dikarya</taxon>
        <taxon>Ascomycota</taxon>
        <taxon>Pezizomycotina</taxon>
        <taxon>Leotiomycetes</taxon>
        <taxon>Erysiphales</taxon>
        <taxon>Erysiphaceae</taxon>
        <taxon>Golovinomyces</taxon>
    </lineage>
</organism>
<sequence length="74" mass="7885">MLAAQCVIIVLGSIEAGLGIDKTSSLVWEKPFDRPSVSVAEIAPSLADAKQILSEAGFIHEKIKGSGMSKYCYD</sequence>